<evidence type="ECO:0000313" key="1">
    <source>
        <dbReference type="EMBL" id="EXI68402.1"/>
    </source>
</evidence>
<reference evidence="1" key="1">
    <citation type="submission" date="2014-02" db="EMBL/GenBank/DDBJ databases">
        <title>Expanding our view of genomic diversity in Candidatus Accumulibacter clades.</title>
        <authorList>
            <person name="Skennerton C.T."/>
            <person name="Barr J.J."/>
            <person name="Slater F.R."/>
            <person name="Bond P.L."/>
            <person name="Tyson G.W."/>
        </authorList>
    </citation>
    <scope>NUCLEOTIDE SEQUENCE [LARGE SCALE GENOMIC DNA]</scope>
</reference>
<dbReference type="PANTHER" id="PTHR35175">
    <property type="entry name" value="DUF1289 DOMAIN-CONTAINING PROTEIN"/>
    <property type="match status" value="1"/>
</dbReference>
<dbReference type="AlphaFoldDB" id="A0A011NUZ4"/>
<dbReference type="PANTHER" id="PTHR35175:SF2">
    <property type="entry name" value="DUF1289 DOMAIN-CONTAINING PROTEIN"/>
    <property type="match status" value="1"/>
</dbReference>
<comment type="caution">
    <text evidence="1">The sequence shown here is derived from an EMBL/GenBank/DDBJ whole genome shotgun (WGS) entry which is preliminary data.</text>
</comment>
<name>A0A011NUZ4_9PROT</name>
<dbReference type="STRING" id="1454001.AW08_01184"/>
<accession>A0A011NUZ4</accession>
<evidence type="ECO:0000313" key="2">
    <source>
        <dbReference type="Proteomes" id="UP000020218"/>
    </source>
</evidence>
<dbReference type="InterPro" id="IPR010710">
    <property type="entry name" value="DUF1289"/>
</dbReference>
<dbReference type="PATRIC" id="fig|1454001.3.peg.1208"/>
<sequence length="73" mass="7954">MQSVASPCINVCRIDAGSGFCLGCLRTIDEISVWSRASTAERLRILVAVERRRAEHDPQGCAAGGEFRGDCER</sequence>
<proteinExistence type="predicted"/>
<organism evidence="1 2">
    <name type="scientific">Candidatus Accumulibacter adjunctus</name>
    <dbReference type="NCBI Taxonomy" id="1454001"/>
    <lineage>
        <taxon>Bacteria</taxon>
        <taxon>Pseudomonadati</taxon>
        <taxon>Pseudomonadota</taxon>
        <taxon>Betaproteobacteria</taxon>
        <taxon>Candidatus Accumulibacter</taxon>
    </lineage>
</organism>
<gene>
    <name evidence="1" type="ORF">AW08_01184</name>
</gene>
<dbReference type="EMBL" id="JFAX01000005">
    <property type="protein sequence ID" value="EXI68402.1"/>
    <property type="molecule type" value="Genomic_DNA"/>
</dbReference>
<dbReference type="Pfam" id="PF06945">
    <property type="entry name" value="DUF1289"/>
    <property type="match status" value="1"/>
</dbReference>
<keyword evidence="2" id="KW-1185">Reference proteome</keyword>
<protein>
    <submittedName>
        <fullName evidence="1">Fe-S protein</fullName>
    </submittedName>
</protein>
<dbReference type="Proteomes" id="UP000020218">
    <property type="component" value="Unassembled WGS sequence"/>
</dbReference>